<dbReference type="AlphaFoldDB" id="A0AAU9JXD2"/>
<accession>A0AAU9JXD2</accession>
<evidence type="ECO:0000313" key="3">
    <source>
        <dbReference type="Proteomes" id="UP001162131"/>
    </source>
</evidence>
<dbReference type="PROSITE" id="PS50878">
    <property type="entry name" value="RT_POL"/>
    <property type="match status" value="1"/>
</dbReference>
<name>A0AAU9JXD2_9CILI</name>
<feature type="domain" description="Reverse transcriptase" evidence="1">
    <location>
        <begin position="1"/>
        <end position="98"/>
    </location>
</feature>
<evidence type="ECO:0000259" key="1">
    <source>
        <dbReference type="PROSITE" id="PS50878"/>
    </source>
</evidence>
<proteinExistence type="predicted"/>
<gene>
    <name evidence="2" type="ORF">BSTOLATCC_MIC50792</name>
</gene>
<dbReference type="EMBL" id="CAJZBQ010000051">
    <property type="protein sequence ID" value="CAG9330191.1"/>
    <property type="molecule type" value="Genomic_DNA"/>
</dbReference>
<evidence type="ECO:0000313" key="2">
    <source>
        <dbReference type="EMBL" id="CAG9330191.1"/>
    </source>
</evidence>
<protein>
    <recommendedName>
        <fullName evidence="1">Reverse transcriptase domain-containing protein</fullName>
    </recommendedName>
</protein>
<reference evidence="2" key="1">
    <citation type="submission" date="2021-09" db="EMBL/GenBank/DDBJ databases">
        <authorList>
            <consortium name="AG Swart"/>
            <person name="Singh M."/>
            <person name="Singh A."/>
            <person name="Seah K."/>
            <person name="Emmerich C."/>
        </authorList>
    </citation>
    <scope>NUCLEOTIDE SEQUENCE</scope>
    <source>
        <strain evidence="2">ATCC30299</strain>
    </source>
</reference>
<organism evidence="2 3">
    <name type="scientific">Blepharisma stoltei</name>
    <dbReference type="NCBI Taxonomy" id="1481888"/>
    <lineage>
        <taxon>Eukaryota</taxon>
        <taxon>Sar</taxon>
        <taxon>Alveolata</taxon>
        <taxon>Ciliophora</taxon>
        <taxon>Postciliodesmatophora</taxon>
        <taxon>Heterotrichea</taxon>
        <taxon>Heterotrichida</taxon>
        <taxon>Blepharismidae</taxon>
        <taxon>Blepharisma</taxon>
    </lineage>
</organism>
<dbReference type="InterPro" id="IPR000477">
    <property type="entry name" value="RT_dom"/>
</dbReference>
<comment type="caution">
    <text evidence="2">The sequence shown here is derived from an EMBL/GenBank/DDBJ whole genome shotgun (WGS) entry which is preliminary data.</text>
</comment>
<keyword evidence="3" id="KW-1185">Reference proteome</keyword>
<dbReference type="Proteomes" id="UP001162131">
    <property type="component" value="Unassembled WGS sequence"/>
</dbReference>
<sequence>MIKGEDTTLIIYGIVTEKVKISKGVRQGSAISSLLFNVYIDDINQTTKIINTDLLQEQKLKSKVNFQYADDTAFITGSWQDIKNLKKLKMINWKWHRP</sequence>